<dbReference type="Proteomes" id="UP000551616">
    <property type="component" value="Unassembled WGS sequence"/>
</dbReference>
<evidence type="ECO:0000313" key="2">
    <source>
        <dbReference type="Proteomes" id="UP000551616"/>
    </source>
</evidence>
<gene>
    <name evidence="1" type="ORF">HOV93_12910</name>
</gene>
<protein>
    <submittedName>
        <fullName evidence="1">Uncharacterized protein</fullName>
    </submittedName>
</protein>
<dbReference type="AlphaFoldDB" id="A0A7V8V3B9"/>
<accession>A0A7V8V3B9</accession>
<name>A0A7V8V3B9_9BACT</name>
<sequence length="122" mass="12820">MLFGSLLGCGNSGPQLPPTVPVTAKVILNGKPLMEAEITFSPVSSGPSSNGQVIQGEVVNLQTNAQKPGVALGEYKVTIYDQPVEFGGRELVPDKYGRLNDGFVATVTEDGPNEFTFALTGH</sequence>
<evidence type="ECO:0000313" key="1">
    <source>
        <dbReference type="EMBL" id="MBA2114135.1"/>
    </source>
</evidence>
<organism evidence="1 2">
    <name type="scientific">Bremerella alba</name>
    <dbReference type="NCBI Taxonomy" id="980252"/>
    <lineage>
        <taxon>Bacteria</taxon>
        <taxon>Pseudomonadati</taxon>
        <taxon>Planctomycetota</taxon>
        <taxon>Planctomycetia</taxon>
        <taxon>Pirellulales</taxon>
        <taxon>Pirellulaceae</taxon>
        <taxon>Bremerella</taxon>
    </lineage>
</organism>
<keyword evidence="2" id="KW-1185">Reference proteome</keyword>
<proteinExistence type="predicted"/>
<reference evidence="1 2" key="1">
    <citation type="submission" date="2020-05" db="EMBL/GenBank/DDBJ databases">
        <title>Bremerella alba sp. nov., a novel planctomycete isolated from the surface of the macroalga Fucus spiralis.</title>
        <authorList>
            <person name="Godinho O."/>
            <person name="Botelho R."/>
            <person name="Albuquerque L."/>
            <person name="Wiegand S."/>
            <person name="Da Costa M.S."/>
            <person name="Lobo-Da-Cunha A."/>
            <person name="Jogler C."/>
            <person name="Lage O.M."/>
        </authorList>
    </citation>
    <scope>NUCLEOTIDE SEQUENCE [LARGE SCALE GENOMIC DNA]</scope>
    <source>
        <strain evidence="1 2">FF15</strain>
    </source>
</reference>
<comment type="caution">
    <text evidence="1">The sequence shown here is derived from an EMBL/GenBank/DDBJ whole genome shotgun (WGS) entry which is preliminary data.</text>
</comment>
<dbReference type="EMBL" id="JABRWO010000003">
    <property type="protein sequence ID" value="MBA2114135.1"/>
    <property type="molecule type" value="Genomic_DNA"/>
</dbReference>